<organism evidence="1">
    <name type="scientific">Myoviridae sp. ct4vg1</name>
    <dbReference type="NCBI Taxonomy" id="2825033"/>
    <lineage>
        <taxon>Viruses</taxon>
        <taxon>Duplodnaviria</taxon>
        <taxon>Heunggongvirae</taxon>
        <taxon>Uroviricota</taxon>
        <taxon>Caudoviricetes</taxon>
    </lineage>
</organism>
<name>A0A8S5Q3A5_9CAUD</name>
<evidence type="ECO:0000313" key="1">
    <source>
        <dbReference type="EMBL" id="DAE13020.1"/>
    </source>
</evidence>
<dbReference type="EMBL" id="BK015562">
    <property type="protein sequence ID" value="DAE13020.1"/>
    <property type="molecule type" value="Genomic_DNA"/>
</dbReference>
<protein>
    <submittedName>
        <fullName evidence="1">Uncharacterized protein</fullName>
    </submittedName>
</protein>
<proteinExistence type="predicted"/>
<reference evidence="1" key="1">
    <citation type="journal article" date="2021" name="Proc. Natl. Acad. Sci. U.S.A.">
        <title>A Catalog of Tens of Thousands of Viruses from Human Metagenomes Reveals Hidden Associations with Chronic Diseases.</title>
        <authorList>
            <person name="Tisza M.J."/>
            <person name="Buck C.B."/>
        </authorList>
    </citation>
    <scope>NUCLEOTIDE SEQUENCE</scope>
    <source>
        <strain evidence="1">Ct4vg1</strain>
    </source>
</reference>
<sequence length="29" mass="3498">MMSRVFNSRKWAKLLTFFSLNPPQFPLIK</sequence>
<accession>A0A8S5Q3A5</accession>